<dbReference type="OrthoDB" id="3245799at2"/>
<feature type="non-terminal residue" evidence="2">
    <location>
        <position position="799"/>
    </location>
</feature>
<organism evidence="2 3">
    <name type="scientific">Arachnia propionica</name>
    <dbReference type="NCBI Taxonomy" id="1750"/>
    <lineage>
        <taxon>Bacteria</taxon>
        <taxon>Bacillati</taxon>
        <taxon>Actinomycetota</taxon>
        <taxon>Actinomycetes</taxon>
        <taxon>Propionibacteriales</taxon>
        <taxon>Propionibacteriaceae</taxon>
        <taxon>Arachnia</taxon>
    </lineage>
</organism>
<dbReference type="RefSeq" id="WP_148098951.1">
    <property type="nucleotide sequence ID" value="NZ_RQYT01000055.1"/>
</dbReference>
<keyword evidence="1" id="KW-1133">Transmembrane helix</keyword>
<accession>A0A3P1WPC4</accession>
<dbReference type="Proteomes" id="UP000280935">
    <property type="component" value="Unassembled WGS sequence"/>
</dbReference>
<dbReference type="AlphaFoldDB" id="A0A3P1WPC4"/>
<evidence type="ECO:0000313" key="3">
    <source>
        <dbReference type="Proteomes" id="UP000280935"/>
    </source>
</evidence>
<protein>
    <submittedName>
        <fullName evidence="2">Uncharacterized protein</fullName>
    </submittedName>
</protein>
<proteinExistence type="predicted"/>
<evidence type="ECO:0000313" key="2">
    <source>
        <dbReference type="EMBL" id="RRD48095.1"/>
    </source>
</evidence>
<keyword evidence="1" id="KW-0472">Membrane</keyword>
<dbReference type="EMBL" id="RQYT01000055">
    <property type="protein sequence ID" value="RRD48095.1"/>
    <property type="molecule type" value="Genomic_DNA"/>
</dbReference>
<evidence type="ECO:0000256" key="1">
    <source>
        <dbReference type="SAM" id="Phobius"/>
    </source>
</evidence>
<feature type="transmembrane region" description="Helical" evidence="1">
    <location>
        <begin position="83"/>
        <end position="104"/>
    </location>
</feature>
<comment type="caution">
    <text evidence="2">The sequence shown here is derived from an EMBL/GenBank/DDBJ whole genome shotgun (WGS) entry which is preliminary data.</text>
</comment>
<sequence length="799" mass="86056">MTVDIPHAVAHADDVEALVTRLETLSDAERARWAEAMVASLPVWRRLLRRDHDVSYWVLDPASPTAEFEAQVKKAFTRRYTSMYRLVLVAVALGASPAQILGLFDSDTVPLLGQYKVLPALADAVIARGPDWTAEFVAGLTGGPRNRRLARSVAPLVPRLVAAFDLPLPTSPDYLTGWAGTLPRPGRRWQDHFLAACEVPGAFSNTIASPRKYVEDIRRAARRHRAEEPTDNAALLDALLGVIERDSRPGTQREALAWIGGLDLDLTTRTDRLLRILPVADARVVAAFTAVLLGGDLDDDALVGLALAILPRKEKGLRRDVLKRLGHLTTPSPELLELVADLSRDTDTTVAKHASTLCESWGSAPAQDTGTRALWQEPSLPDPAPFPGLETLVLDDPGLAALVSAVVEAWEEDPTATERALAQLVATAHERGAEVVIAACADLEAEDESPYLQRLLTELGDGTLTPGTEPPEVEPDGGPLLYLAAERARAVCHGLGRLPCLLSTPSDARFRVSVDDLRSRATRYVEAGVPLEATDVAVALGRLSRAEVTDLDGLDVPIRDCDLRLADVIDTWRQAGPGPARLESEASNPQWGRNLVVDGEDPFWHELLGLDTTWNRPYRPGWFPPDDEWRPSAQWGAAVLGGAFGSRTEFPSVFTLLPGLPSRPAATVLQLLTDSELSAALDHLVLLASSASRFPELLAVAALATATTVATKDRGRVAEVLLAAWDEGRLVGDDLVAGWRSPAWDVLADKAVGKPVEHSPARLAPLLKDLAEAGGLALVWPLLVVIAEELAAANKVPAT</sequence>
<name>A0A3P1WPC4_9ACTN</name>
<gene>
    <name evidence="2" type="ORF">EII35_14385</name>
</gene>
<keyword evidence="1" id="KW-0812">Transmembrane</keyword>
<reference evidence="2 3" key="1">
    <citation type="submission" date="2018-11" db="EMBL/GenBank/DDBJ databases">
        <title>Genomes From Bacteria Associated with the Canine Oral Cavity: a Test Case for Automated Genome-Based Taxonomic Assignment.</title>
        <authorList>
            <person name="Coil D.A."/>
            <person name="Jospin G."/>
            <person name="Darling A.E."/>
            <person name="Wallis C."/>
            <person name="Davis I.J."/>
            <person name="Harris S."/>
            <person name="Eisen J.A."/>
            <person name="Holcombe L.J."/>
            <person name="O'Flynn C."/>
        </authorList>
    </citation>
    <scope>NUCLEOTIDE SEQUENCE [LARGE SCALE GENOMIC DNA]</scope>
    <source>
        <strain evidence="2 3">OH2822_COT-296</strain>
    </source>
</reference>